<accession>A0A8S5RTE8</accession>
<dbReference type="EMBL" id="BK057805">
    <property type="protein sequence ID" value="DAE92635.1"/>
    <property type="molecule type" value="Genomic_DNA"/>
</dbReference>
<organism evidence="1">
    <name type="scientific">Siphoviridae sp. ctfHp48</name>
    <dbReference type="NCBI Taxonomy" id="2827583"/>
    <lineage>
        <taxon>Viruses</taxon>
        <taxon>Duplodnaviria</taxon>
        <taxon>Heunggongvirae</taxon>
        <taxon>Uroviricota</taxon>
        <taxon>Caudoviricetes</taxon>
    </lineage>
</organism>
<sequence>MEVRHLVQGDSYNLIVTVKNKGQPLDVASVEKVEISLLYLQKSYPGEIGYEDGKFLFPLTQQETFRLPKICQMQVRVKFRSGDVIGSEIKQIDVAHALSKVVL</sequence>
<reference evidence="1" key="1">
    <citation type="journal article" date="2021" name="Proc. Natl. Acad. Sci. U.S.A.">
        <title>A Catalog of Tens of Thousands of Viruses from Human Metagenomes Reveals Hidden Associations with Chronic Diseases.</title>
        <authorList>
            <person name="Tisza M.J."/>
            <person name="Buck C.B."/>
        </authorList>
    </citation>
    <scope>NUCLEOTIDE SEQUENCE</scope>
    <source>
        <strain evidence="1">CtfHp48</strain>
    </source>
</reference>
<evidence type="ECO:0000313" key="1">
    <source>
        <dbReference type="EMBL" id="DAE92635.1"/>
    </source>
</evidence>
<proteinExistence type="predicted"/>
<name>A0A8S5RTE8_9CAUD</name>
<protein>
    <submittedName>
        <fullName evidence="1">Uncharacterized protein</fullName>
    </submittedName>
</protein>